<feature type="chain" id="PRO_5022173859" evidence="1">
    <location>
        <begin position="23"/>
        <end position="169"/>
    </location>
</feature>
<evidence type="ECO:0000313" key="3">
    <source>
        <dbReference type="EMBL" id="TWI95058.1"/>
    </source>
</evidence>
<evidence type="ECO:0000256" key="1">
    <source>
        <dbReference type="SAM" id="SignalP"/>
    </source>
</evidence>
<evidence type="ECO:0000313" key="4">
    <source>
        <dbReference type="Proteomes" id="UP000317010"/>
    </source>
</evidence>
<feature type="signal peptide" evidence="1">
    <location>
        <begin position="1"/>
        <end position="22"/>
    </location>
</feature>
<comment type="caution">
    <text evidence="3">The sequence shown here is derived from an EMBL/GenBank/DDBJ whole genome shotgun (WGS) entry which is preliminary data.</text>
</comment>
<gene>
    <name evidence="3" type="ORF">JN11_04487</name>
</gene>
<organism evidence="3 4">
    <name type="scientific">Mucilaginibacter frigoritolerans</name>
    <dbReference type="NCBI Taxonomy" id="652788"/>
    <lineage>
        <taxon>Bacteria</taxon>
        <taxon>Pseudomonadati</taxon>
        <taxon>Bacteroidota</taxon>
        <taxon>Sphingobacteriia</taxon>
        <taxon>Sphingobacteriales</taxon>
        <taxon>Sphingobacteriaceae</taxon>
        <taxon>Mucilaginibacter</taxon>
    </lineage>
</organism>
<dbReference type="Proteomes" id="UP000317010">
    <property type="component" value="Unassembled WGS sequence"/>
</dbReference>
<proteinExistence type="predicted"/>
<dbReference type="AlphaFoldDB" id="A0A562TP95"/>
<protein>
    <submittedName>
        <fullName evidence="3">Uncharacterized protein DUF3347</fullName>
    </submittedName>
</protein>
<reference evidence="3 4" key="1">
    <citation type="submission" date="2019-07" db="EMBL/GenBank/DDBJ databases">
        <title>Genomic Encyclopedia of Archaeal and Bacterial Type Strains, Phase II (KMG-II): from individual species to whole genera.</title>
        <authorList>
            <person name="Goeker M."/>
        </authorList>
    </citation>
    <scope>NUCLEOTIDE SEQUENCE [LARGE SCALE GENOMIC DNA]</scope>
    <source>
        <strain evidence="3 4">ATCC BAA-1854</strain>
    </source>
</reference>
<feature type="domain" description="DUF3347" evidence="2">
    <location>
        <begin position="32"/>
        <end position="122"/>
    </location>
</feature>
<dbReference type="InterPro" id="IPR021782">
    <property type="entry name" value="DUF3347"/>
</dbReference>
<dbReference type="EMBL" id="VLLI01000017">
    <property type="protein sequence ID" value="TWI95058.1"/>
    <property type="molecule type" value="Genomic_DNA"/>
</dbReference>
<sequence>MKTLKLISLMLVLAFSISLVKAAPPANNIDKITSAYLGIKNALAAGNGTLAQAKGKELLDALSTDPGKGLNADQQKLLNSYLDKLKFDSRHISEVAKVDHQREHFESLSKNLYEVLKGLKVNTSPLYEQYCPMKKAYWLSESPTIKNPYYNDKEMATCGKTTATLNAVK</sequence>
<evidence type="ECO:0000259" key="2">
    <source>
        <dbReference type="Pfam" id="PF11827"/>
    </source>
</evidence>
<accession>A0A562TP95</accession>
<name>A0A562TP95_9SPHI</name>
<dbReference type="OrthoDB" id="5513217at2"/>
<keyword evidence="4" id="KW-1185">Reference proteome</keyword>
<keyword evidence="1" id="KW-0732">Signal</keyword>
<dbReference type="Pfam" id="PF11827">
    <property type="entry name" value="DUF3347"/>
    <property type="match status" value="1"/>
</dbReference>
<dbReference type="RefSeq" id="WP_144916205.1">
    <property type="nucleotide sequence ID" value="NZ_VLLI01000017.1"/>
</dbReference>